<dbReference type="InterPro" id="IPR003591">
    <property type="entry name" value="Leu-rich_rpt_typical-subtyp"/>
</dbReference>
<evidence type="ECO:0000256" key="19">
    <source>
        <dbReference type="ARBA" id="ARBA00023180"/>
    </source>
</evidence>
<accession>A0AAD2EBA4</accession>
<dbReference type="FunFam" id="1.10.510.10:FF:000358">
    <property type="entry name" value="Putative leucine-rich repeat receptor-like serine/threonine-protein kinase"/>
    <property type="match status" value="1"/>
</dbReference>
<evidence type="ECO:0000256" key="9">
    <source>
        <dbReference type="ARBA" id="ARBA00022679"/>
    </source>
</evidence>
<evidence type="ECO:0000256" key="21">
    <source>
        <dbReference type="ARBA" id="ARBA00048679"/>
    </source>
</evidence>
<keyword evidence="16 23" id="KW-1133">Transmembrane helix</keyword>
<dbReference type="InterPro" id="IPR051716">
    <property type="entry name" value="Plant_RL_S/T_kinase"/>
</dbReference>
<dbReference type="SUPFAM" id="SSF56112">
    <property type="entry name" value="Protein kinase-like (PK-like)"/>
    <property type="match status" value="1"/>
</dbReference>
<keyword evidence="9" id="KW-0808">Transferase</keyword>
<dbReference type="PROSITE" id="PS00107">
    <property type="entry name" value="PROTEIN_KINASE_ATP"/>
    <property type="match status" value="1"/>
</dbReference>
<keyword evidence="15 22" id="KW-0067">ATP-binding</keyword>
<keyword evidence="12" id="KW-0677">Repeat</keyword>
<dbReference type="InterPro" id="IPR008271">
    <property type="entry name" value="Ser/Thr_kinase_AS"/>
</dbReference>
<gene>
    <name evidence="26" type="ORF">FPE_LOCUS30443</name>
</gene>
<organism evidence="26 27">
    <name type="scientific">Fraxinus pennsylvanica</name>
    <dbReference type="NCBI Taxonomy" id="56036"/>
    <lineage>
        <taxon>Eukaryota</taxon>
        <taxon>Viridiplantae</taxon>
        <taxon>Streptophyta</taxon>
        <taxon>Embryophyta</taxon>
        <taxon>Tracheophyta</taxon>
        <taxon>Spermatophyta</taxon>
        <taxon>Magnoliopsida</taxon>
        <taxon>eudicotyledons</taxon>
        <taxon>Gunneridae</taxon>
        <taxon>Pentapetalae</taxon>
        <taxon>asterids</taxon>
        <taxon>lamiids</taxon>
        <taxon>Lamiales</taxon>
        <taxon>Oleaceae</taxon>
        <taxon>Oleeae</taxon>
        <taxon>Fraxinus</taxon>
    </lineage>
</organism>
<evidence type="ECO:0000256" key="2">
    <source>
        <dbReference type="ARBA" id="ARBA00004479"/>
    </source>
</evidence>
<dbReference type="InterPro" id="IPR011009">
    <property type="entry name" value="Kinase-like_dom_sf"/>
</dbReference>
<dbReference type="EMBL" id="OU503054">
    <property type="protein sequence ID" value="CAI9783013.1"/>
    <property type="molecule type" value="Genomic_DNA"/>
</dbReference>
<feature type="transmembrane region" description="Helical" evidence="23">
    <location>
        <begin position="596"/>
        <end position="618"/>
    </location>
</feature>
<keyword evidence="10 23" id="KW-0812">Transmembrane</keyword>
<protein>
    <recommendedName>
        <fullName evidence="4">non-specific serine/threonine protein kinase</fullName>
        <ecNumber evidence="4">2.7.11.1</ecNumber>
    </recommendedName>
</protein>
<evidence type="ECO:0000256" key="4">
    <source>
        <dbReference type="ARBA" id="ARBA00012513"/>
    </source>
</evidence>
<proteinExistence type="inferred from homology"/>
<evidence type="ECO:0000256" key="7">
    <source>
        <dbReference type="ARBA" id="ARBA00022553"/>
    </source>
</evidence>
<evidence type="ECO:0000256" key="23">
    <source>
        <dbReference type="SAM" id="Phobius"/>
    </source>
</evidence>
<feature type="signal peptide" evidence="24">
    <location>
        <begin position="1"/>
        <end position="23"/>
    </location>
</feature>
<keyword evidence="27" id="KW-1185">Reference proteome</keyword>
<evidence type="ECO:0000256" key="5">
    <source>
        <dbReference type="ARBA" id="ARBA00022475"/>
    </source>
</evidence>
<dbReference type="GO" id="GO:0009791">
    <property type="term" value="P:post-embryonic development"/>
    <property type="evidence" value="ECO:0007669"/>
    <property type="project" value="UniProtKB-ARBA"/>
</dbReference>
<keyword evidence="14" id="KW-0418">Kinase</keyword>
<comment type="catalytic activity">
    <reaction evidence="20">
        <text>L-threonyl-[protein] + ATP = O-phospho-L-threonyl-[protein] + ADP + H(+)</text>
        <dbReference type="Rhea" id="RHEA:46608"/>
        <dbReference type="Rhea" id="RHEA-COMP:11060"/>
        <dbReference type="Rhea" id="RHEA-COMP:11605"/>
        <dbReference type="ChEBI" id="CHEBI:15378"/>
        <dbReference type="ChEBI" id="CHEBI:30013"/>
        <dbReference type="ChEBI" id="CHEBI:30616"/>
        <dbReference type="ChEBI" id="CHEBI:61977"/>
        <dbReference type="ChEBI" id="CHEBI:456216"/>
        <dbReference type="EC" id="2.7.11.1"/>
    </reaction>
</comment>
<name>A0AAD2EBA4_9LAMI</name>
<keyword evidence="5" id="KW-1003">Cell membrane</keyword>
<evidence type="ECO:0000256" key="15">
    <source>
        <dbReference type="ARBA" id="ARBA00022840"/>
    </source>
</evidence>
<evidence type="ECO:0000256" key="3">
    <source>
        <dbReference type="ARBA" id="ARBA00008684"/>
    </source>
</evidence>
<dbReference type="InterPro" id="IPR017441">
    <property type="entry name" value="Protein_kinase_ATP_BS"/>
</dbReference>
<comment type="subcellular location">
    <subcellularLocation>
        <location evidence="1">Cell membrane</location>
        <topology evidence="1">Single-pass membrane protein</topology>
    </subcellularLocation>
    <subcellularLocation>
        <location evidence="2">Membrane</location>
        <topology evidence="2">Single-pass type I membrane protein</topology>
    </subcellularLocation>
</comment>
<keyword evidence="6" id="KW-0723">Serine/threonine-protein kinase</keyword>
<evidence type="ECO:0000256" key="17">
    <source>
        <dbReference type="ARBA" id="ARBA00023136"/>
    </source>
</evidence>
<dbReference type="Gene3D" id="3.30.200.20">
    <property type="entry name" value="Phosphorylase Kinase, domain 1"/>
    <property type="match status" value="1"/>
</dbReference>
<comment type="similarity">
    <text evidence="3">Belongs to the protein kinase superfamily. Ser/Thr protein kinase family.</text>
</comment>
<evidence type="ECO:0000256" key="12">
    <source>
        <dbReference type="ARBA" id="ARBA00022737"/>
    </source>
</evidence>
<comment type="catalytic activity">
    <reaction evidence="21">
        <text>L-seryl-[protein] + ATP = O-phospho-L-seryl-[protein] + ADP + H(+)</text>
        <dbReference type="Rhea" id="RHEA:17989"/>
        <dbReference type="Rhea" id="RHEA-COMP:9863"/>
        <dbReference type="Rhea" id="RHEA-COMP:11604"/>
        <dbReference type="ChEBI" id="CHEBI:15378"/>
        <dbReference type="ChEBI" id="CHEBI:29999"/>
        <dbReference type="ChEBI" id="CHEBI:30616"/>
        <dbReference type="ChEBI" id="CHEBI:83421"/>
        <dbReference type="ChEBI" id="CHEBI:456216"/>
        <dbReference type="EC" id="2.7.11.1"/>
    </reaction>
</comment>
<dbReference type="EC" id="2.7.11.1" evidence="4"/>
<dbReference type="AlphaFoldDB" id="A0AAD2EBA4"/>
<dbReference type="Gene3D" id="3.80.10.10">
    <property type="entry name" value="Ribonuclease Inhibitor"/>
    <property type="match status" value="2"/>
</dbReference>
<keyword evidence="7" id="KW-0597">Phosphoprotein</keyword>
<keyword evidence="8" id="KW-0433">Leucine-rich repeat</keyword>
<dbReference type="GO" id="GO:0006952">
    <property type="term" value="P:defense response"/>
    <property type="evidence" value="ECO:0007669"/>
    <property type="project" value="UniProtKB-ARBA"/>
</dbReference>
<dbReference type="InterPro" id="IPR032675">
    <property type="entry name" value="LRR_dom_sf"/>
</dbReference>
<dbReference type="PROSITE" id="PS50011">
    <property type="entry name" value="PROTEIN_KINASE_DOM"/>
    <property type="match status" value="1"/>
</dbReference>
<reference evidence="26" key="1">
    <citation type="submission" date="2023-05" db="EMBL/GenBank/DDBJ databases">
        <authorList>
            <person name="Huff M."/>
        </authorList>
    </citation>
    <scope>NUCLEOTIDE SEQUENCE</scope>
</reference>
<feature type="binding site" evidence="22">
    <location>
        <position position="691"/>
    </location>
    <ligand>
        <name>ATP</name>
        <dbReference type="ChEBI" id="CHEBI:30616"/>
    </ligand>
</feature>
<keyword evidence="17 23" id="KW-0472">Membrane</keyword>
<dbReference type="GO" id="GO:0005524">
    <property type="term" value="F:ATP binding"/>
    <property type="evidence" value="ECO:0007669"/>
    <property type="project" value="UniProtKB-UniRule"/>
</dbReference>
<keyword evidence="18" id="KW-0675">Receptor</keyword>
<keyword evidence="19" id="KW-0325">Glycoprotein</keyword>
<sequence>MGYLKSFTFDLLFLIIIFYVVHAENGTQVLNDRVSLVSFISQITHDHKNALENWNSPDVCKWSGIVCDKKGNRVVKLILKEKSLQGTIAPSLSKLSYLVILDLSGNFFEGHIPAELGSLSRLEAINLSSNRLDGYIPKELRFLHQLLYLHLGSNKLTGDLPMSLFCNGTSYVEYLDLSNNSFTGEIQLNNQCELKELKCLLLWSNHLKGEVPQALSNSSKLEWLDLGSNSLTGELPSKLVGKMVHLQILQLSYNRFSSHNGNNDLKIFFASLANCSYLTELNLAGNHLKGELPSIIGTLSTKLAKINLDDNDIHGPIPPQISNLVNLTLLNLSSNLFNGSIPPELCQLGTLERLYLSNNSLSGHIPSAFGNVPHLGLLDLSKNKLCGTIPDSFANLSQLRKLLLYDNQLSGTIPPRLGQCINLEILDLSSNRISGTIPSEVASLSSLKLYLNLSGNHLHGHIPLELTKMNMVLAIDLSSNNLSSTIPSQLGSCIALENLNLSRNIFEGPLPASIGNLPYLKELDVSFNQLTGEIPDSLQASSTLKQLNFSYNSFCGNITNNGAFSSLTIKSFLGNNRLCGSIEGMRKCHRKRTHKLFVAILLSLVITLIFCIAGYHLVLGSKFRRQSSVFNLRGIEDEEEAMRKEIKYPRISHRQLMEATGGFSPSNLIGSGRFGHVYKGVLQDNTRIAVKVLHSKADGEISGSFKSECQILKRTRHRNLIRIITICSRPDFKAIVLPLMPNGSLENHLYPSHGPKCGLDLVQLVSICSDVAEGMTYLHHYSPIKVVHCDLKPNNILLDDNMTALVADFGISRVVKVADENVSVNDSAAYSFGSTDGLVCGSVGYIAPEYGMGKPASPRGDVYSLGVLLLEIVAGRRPTDILFKEGPSLQEWVKRHYPNRLEPIVEGAIERCAPCATIQHDSRKIWRDVILELIELGLICTQYNPATRPTMLDVAYEISRLKQYLNNPSNLLIE</sequence>
<evidence type="ECO:0000313" key="26">
    <source>
        <dbReference type="EMBL" id="CAI9783013.1"/>
    </source>
</evidence>
<dbReference type="Pfam" id="PF08263">
    <property type="entry name" value="LRRNT_2"/>
    <property type="match status" value="1"/>
</dbReference>
<dbReference type="SMART" id="SM00220">
    <property type="entry name" value="S_TKc"/>
    <property type="match status" value="1"/>
</dbReference>
<dbReference type="FunFam" id="3.80.10.10:FF:000233">
    <property type="entry name" value="Leucine-rich repeat receptor-like protein kinase TDR"/>
    <property type="match status" value="1"/>
</dbReference>
<dbReference type="PANTHER" id="PTHR48053">
    <property type="entry name" value="LEUCINE RICH REPEAT FAMILY PROTEIN, EXPRESSED"/>
    <property type="match status" value="1"/>
</dbReference>
<dbReference type="SMART" id="SM00369">
    <property type="entry name" value="LRR_TYP"/>
    <property type="match status" value="10"/>
</dbReference>
<evidence type="ECO:0000259" key="25">
    <source>
        <dbReference type="PROSITE" id="PS50011"/>
    </source>
</evidence>
<dbReference type="SUPFAM" id="SSF52058">
    <property type="entry name" value="L domain-like"/>
    <property type="match status" value="3"/>
</dbReference>
<dbReference type="Pfam" id="PF00560">
    <property type="entry name" value="LRR_1"/>
    <property type="match status" value="7"/>
</dbReference>
<keyword evidence="13 22" id="KW-0547">Nucleotide-binding</keyword>
<evidence type="ECO:0000256" key="6">
    <source>
        <dbReference type="ARBA" id="ARBA00022527"/>
    </source>
</evidence>
<evidence type="ECO:0000256" key="13">
    <source>
        <dbReference type="ARBA" id="ARBA00022741"/>
    </source>
</evidence>
<evidence type="ECO:0000256" key="16">
    <source>
        <dbReference type="ARBA" id="ARBA00022989"/>
    </source>
</evidence>
<evidence type="ECO:0000256" key="11">
    <source>
        <dbReference type="ARBA" id="ARBA00022729"/>
    </source>
</evidence>
<dbReference type="PROSITE" id="PS00108">
    <property type="entry name" value="PROTEIN_KINASE_ST"/>
    <property type="match status" value="1"/>
</dbReference>
<dbReference type="CDD" id="cd14066">
    <property type="entry name" value="STKc_IRAK"/>
    <property type="match status" value="1"/>
</dbReference>
<evidence type="ECO:0000256" key="22">
    <source>
        <dbReference type="PROSITE-ProRule" id="PRU10141"/>
    </source>
</evidence>
<keyword evidence="11 24" id="KW-0732">Signal</keyword>
<dbReference type="GO" id="GO:0004674">
    <property type="term" value="F:protein serine/threonine kinase activity"/>
    <property type="evidence" value="ECO:0007669"/>
    <property type="project" value="UniProtKB-KW"/>
</dbReference>
<dbReference type="Pfam" id="PF00069">
    <property type="entry name" value="Pkinase"/>
    <property type="match status" value="1"/>
</dbReference>
<dbReference type="Pfam" id="PF13855">
    <property type="entry name" value="LRR_8"/>
    <property type="match status" value="2"/>
</dbReference>
<evidence type="ECO:0000256" key="1">
    <source>
        <dbReference type="ARBA" id="ARBA00004162"/>
    </source>
</evidence>
<evidence type="ECO:0000256" key="10">
    <source>
        <dbReference type="ARBA" id="ARBA00022692"/>
    </source>
</evidence>
<dbReference type="PANTHER" id="PTHR48053:SF151">
    <property type="entry name" value="OS02G0216000 PROTEIN"/>
    <property type="match status" value="1"/>
</dbReference>
<dbReference type="FunFam" id="3.80.10.10:FF:000095">
    <property type="entry name" value="LRR receptor-like serine/threonine-protein kinase GSO1"/>
    <property type="match status" value="1"/>
</dbReference>
<feature type="domain" description="Protein kinase" evidence="25">
    <location>
        <begin position="663"/>
        <end position="965"/>
    </location>
</feature>
<evidence type="ECO:0000256" key="20">
    <source>
        <dbReference type="ARBA" id="ARBA00047899"/>
    </source>
</evidence>
<dbReference type="GO" id="GO:0051707">
    <property type="term" value="P:response to other organism"/>
    <property type="evidence" value="ECO:0007669"/>
    <property type="project" value="UniProtKB-ARBA"/>
</dbReference>
<evidence type="ECO:0000313" key="27">
    <source>
        <dbReference type="Proteomes" id="UP000834106"/>
    </source>
</evidence>
<dbReference type="InterPro" id="IPR001611">
    <property type="entry name" value="Leu-rich_rpt"/>
</dbReference>
<evidence type="ECO:0000256" key="14">
    <source>
        <dbReference type="ARBA" id="ARBA00022777"/>
    </source>
</evidence>
<dbReference type="Gene3D" id="1.10.510.10">
    <property type="entry name" value="Transferase(Phosphotransferase) domain 1"/>
    <property type="match status" value="1"/>
</dbReference>
<evidence type="ECO:0000256" key="18">
    <source>
        <dbReference type="ARBA" id="ARBA00023170"/>
    </source>
</evidence>
<evidence type="ECO:0000256" key="24">
    <source>
        <dbReference type="SAM" id="SignalP"/>
    </source>
</evidence>
<evidence type="ECO:0000256" key="8">
    <source>
        <dbReference type="ARBA" id="ARBA00022614"/>
    </source>
</evidence>
<feature type="chain" id="PRO_5042228015" description="non-specific serine/threonine protein kinase" evidence="24">
    <location>
        <begin position="24"/>
        <end position="974"/>
    </location>
</feature>
<dbReference type="GO" id="GO:0005886">
    <property type="term" value="C:plasma membrane"/>
    <property type="evidence" value="ECO:0007669"/>
    <property type="project" value="UniProtKB-SubCell"/>
</dbReference>
<dbReference type="InterPro" id="IPR013210">
    <property type="entry name" value="LRR_N_plant-typ"/>
</dbReference>
<dbReference type="InterPro" id="IPR000719">
    <property type="entry name" value="Prot_kinase_dom"/>
</dbReference>
<dbReference type="PROSITE" id="PS51450">
    <property type="entry name" value="LRR"/>
    <property type="match status" value="1"/>
</dbReference>
<dbReference type="Proteomes" id="UP000834106">
    <property type="component" value="Chromosome 19"/>
</dbReference>